<evidence type="ECO:0000256" key="5">
    <source>
        <dbReference type="ARBA" id="ARBA00023244"/>
    </source>
</evidence>
<dbReference type="CDD" id="cd06578">
    <property type="entry name" value="HemD"/>
    <property type="match status" value="1"/>
</dbReference>
<evidence type="ECO:0000313" key="12">
    <source>
        <dbReference type="Proteomes" id="UP000015455"/>
    </source>
</evidence>
<evidence type="ECO:0000256" key="6">
    <source>
        <dbReference type="ARBA" id="ARBA00037589"/>
    </source>
</evidence>
<feature type="domain" description="Tetrapyrrole biosynthesis uroporphyrinogen III synthase" evidence="10">
    <location>
        <begin position="27"/>
        <end position="253"/>
    </location>
</feature>
<evidence type="ECO:0000256" key="3">
    <source>
        <dbReference type="ARBA" id="ARBA00013109"/>
    </source>
</evidence>
<protein>
    <recommendedName>
        <fullName evidence="7 9">Uroporphyrinogen-III synthase</fullName>
        <ecNumber evidence="3 9">4.2.1.75</ecNumber>
    </recommendedName>
</protein>
<accession>S9ZM13</accession>
<dbReference type="InterPro" id="IPR003754">
    <property type="entry name" value="4pyrrol_synth_uPrphyn_synth"/>
</dbReference>
<dbReference type="PANTHER" id="PTHR38042">
    <property type="entry name" value="UROPORPHYRINOGEN-III SYNTHASE, CHLOROPLASTIC"/>
    <property type="match status" value="1"/>
</dbReference>
<evidence type="ECO:0000256" key="9">
    <source>
        <dbReference type="RuleBase" id="RU366031"/>
    </source>
</evidence>
<sequence length="261" mass="28045">MSTESTQAPLAGRTLVVTRPLEQADSLCRRIEAGGGRAIRFPVLAIAPAPDTAELEAIVPRLDEFDFAFFVSPNAIHHALEFVGARRTWPSGLRVATVGKGSEKVLIERGFSDAVVPQDGFDSESVLALPEFSAAAMGGRKVLIFRGDGGRDLIRDTLRTRGAEVEYVTCYQRSCPQLDPALLLEPAARGELDALLLTSSEGVRNLKVMLGEHAMHALREVVVFASHARIGTEARAAGFVNVIETEAGDDGLLQALTKHFG</sequence>
<dbReference type="InterPro" id="IPR039793">
    <property type="entry name" value="UROS/Hem4"/>
</dbReference>
<comment type="caution">
    <text evidence="11">The sequence shown here is derived from an EMBL/GenBank/DDBJ whole genome shotgun (WGS) entry which is preliminary data.</text>
</comment>
<dbReference type="Gene3D" id="3.40.50.10090">
    <property type="match status" value="2"/>
</dbReference>
<dbReference type="EMBL" id="ATJV01000053">
    <property type="protein sequence ID" value="EPZ15616.1"/>
    <property type="molecule type" value="Genomic_DNA"/>
</dbReference>
<dbReference type="STRING" id="1348657.M622_15140"/>
<evidence type="ECO:0000256" key="1">
    <source>
        <dbReference type="ARBA" id="ARBA00004772"/>
    </source>
</evidence>
<evidence type="ECO:0000313" key="11">
    <source>
        <dbReference type="EMBL" id="EPZ15616.1"/>
    </source>
</evidence>
<evidence type="ECO:0000259" key="10">
    <source>
        <dbReference type="Pfam" id="PF02602"/>
    </source>
</evidence>
<keyword evidence="12" id="KW-1185">Reference proteome</keyword>
<gene>
    <name evidence="11" type="ORF">M622_15140</name>
</gene>
<dbReference type="OrthoDB" id="9787650at2"/>
<dbReference type="EC" id="4.2.1.75" evidence="3 9"/>
<dbReference type="PANTHER" id="PTHR38042:SF1">
    <property type="entry name" value="UROPORPHYRINOGEN-III SYNTHASE, CHLOROPLASTIC"/>
    <property type="match status" value="1"/>
</dbReference>
<comment type="pathway">
    <text evidence="1 9">Porphyrin-containing compound metabolism; protoporphyrin-IX biosynthesis; coproporphyrinogen-III from 5-aminolevulinate: step 3/4.</text>
</comment>
<evidence type="ECO:0000256" key="8">
    <source>
        <dbReference type="ARBA" id="ARBA00048617"/>
    </source>
</evidence>
<dbReference type="eggNOG" id="COG1587">
    <property type="taxonomic scope" value="Bacteria"/>
</dbReference>
<dbReference type="UniPathway" id="UPA00251">
    <property type="reaction ID" value="UER00320"/>
</dbReference>
<name>S9ZM13_9RHOO</name>
<proteinExistence type="inferred from homology"/>
<dbReference type="GO" id="GO:0004852">
    <property type="term" value="F:uroporphyrinogen-III synthase activity"/>
    <property type="evidence" value="ECO:0007669"/>
    <property type="project" value="UniProtKB-UniRule"/>
</dbReference>
<evidence type="ECO:0000256" key="7">
    <source>
        <dbReference type="ARBA" id="ARBA00040167"/>
    </source>
</evidence>
<keyword evidence="4 9" id="KW-0456">Lyase</keyword>
<evidence type="ECO:0000256" key="2">
    <source>
        <dbReference type="ARBA" id="ARBA00008133"/>
    </source>
</evidence>
<dbReference type="SUPFAM" id="SSF69618">
    <property type="entry name" value="HemD-like"/>
    <property type="match status" value="1"/>
</dbReference>
<comment type="similarity">
    <text evidence="2 9">Belongs to the uroporphyrinogen-III synthase family.</text>
</comment>
<dbReference type="PATRIC" id="fig|1348657.5.peg.1902"/>
<reference evidence="11 12" key="1">
    <citation type="submission" date="2013-06" db="EMBL/GenBank/DDBJ databases">
        <title>Draft genome sequence of Thauera terpenica.</title>
        <authorList>
            <person name="Liu B."/>
            <person name="Frostegard A.H."/>
            <person name="Shapleigh J.P."/>
        </authorList>
    </citation>
    <scope>NUCLEOTIDE SEQUENCE [LARGE SCALE GENOMIC DNA]</scope>
    <source>
        <strain evidence="11 12">58Eu</strain>
    </source>
</reference>
<dbReference type="Proteomes" id="UP000015455">
    <property type="component" value="Unassembled WGS sequence"/>
</dbReference>
<keyword evidence="5 9" id="KW-0627">Porphyrin biosynthesis</keyword>
<dbReference type="Pfam" id="PF02602">
    <property type="entry name" value="HEM4"/>
    <property type="match status" value="1"/>
</dbReference>
<dbReference type="AlphaFoldDB" id="S9ZM13"/>
<dbReference type="InterPro" id="IPR036108">
    <property type="entry name" value="4pyrrol_syn_uPrphyn_synt_sf"/>
</dbReference>
<dbReference type="GO" id="GO:0006782">
    <property type="term" value="P:protoporphyrinogen IX biosynthetic process"/>
    <property type="evidence" value="ECO:0007669"/>
    <property type="project" value="UniProtKB-UniRule"/>
</dbReference>
<organism evidence="11 12">
    <name type="scientific">Thauera terpenica 58Eu</name>
    <dbReference type="NCBI Taxonomy" id="1348657"/>
    <lineage>
        <taxon>Bacteria</taxon>
        <taxon>Pseudomonadati</taxon>
        <taxon>Pseudomonadota</taxon>
        <taxon>Betaproteobacteria</taxon>
        <taxon>Rhodocyclales</taxon>
        <taxon>Zoogloeaceae</taxon>
        <taxon>Thauera</taxon>
    </lineage>
</organism>
<dbReference type="GO" id="GO:0006780">
    <property type="term" value="P:uroporphyrinogen III biosynthetic process"/>
    <property type="evidence" value="ECO:0007669"/>
    <property type="project" value="UniProtKB-UniRule"/>
</dbReference>
<dbReference type="RefSeq" id="WP_021249325.1">
    <property type="nucleotide sequence ID" value="NZ_ATJV01000053.1"/>
</dbReference>
<evidence type="ECO:0000256" key="4">
    <source>
        <dbReference type="ARBA" id="ARBA00023239"/>
    </source>
</evidence>
<comment type="function">
    <text evidence="6 9">Catalyzes cyclization of the linear tetrapyrrole, hydroxymethylbilane, to the macrocyclic uroporphyrinogen III.</text>
</comment>
<comment type="catalytic activity">
    <reaction evidence="8 9">
        <text>hydroxymethylbilane = uroporphyrinogen III + H2O</text>
        <dbReference type="Rhea" id="RHEA:18965"/>
        <dbReference type="ChEBI" id="CHEBI:15377"/>
        <dbReference type="ChEBI" id="CHEBI:57308"/>
        <dbReference type="ChEBI" id="CHEBI:57845"/>
        <dbReference type="EC" id="4.2.1.75"/>
    </reaction>
</comment>